<keyword evidence="2" id="KW-1185">Reference proteome</keyword>
<proteinExistence type="predicted"/>
<dbReference type="EMBL" id="CP002548">
    <property type="protein sequence ID" value="AGL90719.1"/>
    <property type="molecule type" value="Genomic_DNA"/>
</dbReference>
<reference evidence="1 2" key="1">
    <citation type="journal article" date="2013" name="BMC Genomics">
        <title>Comparison of the complete genome sequence of two closely related isolates of 'Candidatus Phytoplasma australiense' reveals genome plasticity.</title>
        <authorList>
            <person name="Andersen M.T."/>
            <person name="Liefting L.W."/>
            <person name="Havukkala I."/>
            <person name="Beever R.E."/>
        </authorList>
    </citation>
    <scope>NUCLEOTIDE SEQUENCE [LARGE SCALE GENOMIC DNA]</scope>
    <source>
        <strain evidence="1 2">NZSb11</strain>
    </source>
</reference>
<dbReference type="AlphaFoldDB" id="R4S1M5"/>
<protein>
    <submittedName>
        <fullName evidence="1">Uncharacterized protein</fullName>
    </submittedName>
</protein>
<evidence type="ECO:0000313" key="1">
    <source>
        <dbReference type="EMBL" id="AGL90719.1"/>
    </source>
</evidence>
<sequence>MNYTNYKQAIQTKTKHVMKQIHQKNKECKNHKYFFFG</sequence>
<evidence type="ECO:0000313" key="2">
    <source>
        <dbReference type="Proteomes" id="UP000013941"/>
    </source>
</evidence>
<dbReference type="Proteomes" id="UP000013941">
    <property type="component" value="Chromosome"/>
</dbReference>
<accession>R4S1M5</accession>
<organism evidence="1 2">
    <name type="scientific">Strawberry lethal yellows phytoplasma (CPA) str. NZSb11</name>
    <dbReference type="NCBI Taxonomy" id="980422"/>
    <lineage>
        <taxon>Bacteria</taxon>
        <taxon>Bacillati</taxon>
        <taxon>Mycoplasmatota</taxon>
        <taxon>Mollicutes</taxon>
        <taxon>Acholeplasmatales</taxon>
        <taxon>Acholeplasmataceae</taxon>
        <taxon>Candidatus Phytoplasma</taxon>
        <taxon>16SrXII (Stolbur group)</taxon>
    </lineage>
</organism>
<dbReference type="HOGENOM" id="CLU_3349195_0_0_14"/>
<gene>
    <name evidence="1" type="ORF">SLY_0804</name>
</gene>
<name>R4S1M5_PHYAS</name>
<dbReference type="PATRIC" id="fig|980422.3.peg.739"/>
<dbReference type="KEGG" id="nzs:SLY_0804"/>